<proteinExistence type="predicted"/>
<sequence length="85" mass="9764">MKKLLLLSAFMLAALIKANNFNFKNEKTAQAVLFTRYLITLKTVCGTTYQTVLDTDFDTYDCVNNEWEIYNQQDCGHASYENPPV</sequence>
<dbReference type="EMBL" id="RJTW01000003">
    <property type="protein sequence ID" value="ROH95392.1"/>
    <property type="molecule type" value="Genomic_DNA"/>
</dbReference>
<reference evidence="2 3" key="1">
    <citation type="submission" date="2018-11" db="EMBL/GenBank/DDBJ databases">
        <title>Proposal to divide the Flavobacteriaceae and reorganize its genera based on Amino Acid Identity values calculated from whole genome sequences.</title>
        <authorList>
            <person name="Nicholson A.C."/>
            <person name="Gulvik C.A."/>
            <person name="Whitney A.M."/>
            <person name="Humrighouse B.W."/>
            <person name="Bell M."/>
            <person name="Holmes B."/>
            <person name="Steigerwalt A."/>
            <person name="Villarma A."/>
            <person name="Sheth M."/>
            <person name="Batra D."/>
            <person name="Pryor J."/>
            <person name="Bernardet J.-F."/>
            <person name="Hugo C."/>
            <person name="Kampfer P."/>
            <person name="Newman J."/>
            <person name="Mcquiston J.R."/>
        </authorList>
    </citation>
    <scope>NUCLEOTIDE SEQUENCE [LARGE SCALE GENOMIC DNA]</scope>
    <source>
        <strain evidence="2 3">G0235</strain>
    </source>
</reference>
<evidence type="ECO:0000256" key="1">
    <source>
        <dbReference type="SAM" id="SignalP"/>
    </source>
</evidence>
<dbReference type="GeneID" id="301712206"/>
<organism evidence="2 3">
    <name type="scientific">Chryseobacterium cucumeris</name>
    <dbReference type="NCBI Taxonomy" id="1813611"/>
    <lineage>
        <taxon>Bacteria</taxon>
        <taxon>Pseudomonadati</taxon>
        <taxon>Bacteroidota</taxon>
        <taxon>Flavobacteriia</taxon>
        <taxon>Flavobacteriales</taxon>
        <taxon>Weeksellaceae</taxon>
        <taxon>Chryseobacterium group</taxon>
        <taxon>Chryseobacterium</taxon>
    </lineage>
</organism>
<feature type="chain" id="PRO_5046602803" evidence="1">
    <location>
        <begin position="19"/>
        <end position="85"/>
    </location>
</feature>
<name>A0ABX9XAT4_9FLAO</name>
<feature type="signal peptide" evidence="1">
    <location>
        <begin position="1"/>
        <end position="18"/>
    </location>
</feature>
<comment type="caution">
    <text evidence="2">The sequence shown here is derived from an EMBL/GenBank/DDBJ whole genome shotgun (WGS) entry which is preliminary data.</text>
</comment>
<dbReference type="Proteomes" id="UP000281899">
    <property type="component" value="Unassembled WGS sequence"/>
</dbReference>
<evidence type="ECO:0000313" key="3">
    <source>
        <dbReference type="Proteomes" id="UP000281899"/>
    </source>
</evidence>
<gene>
    <name evidence="2" type="ORF">EGI15_05940</name>
</gene>
<accession>A0ABX9XAT4</accession>
<dbReference type="RefSeq" id="WP_123278178.1">
    <property type="nucleotide sequence ID" value="NZ_RJTW01000003.1"/>
</dbReference>
<keyword evidence="1" id="KW-0732">Signal</keyword>
<protein>
    <submittedName>
        <fullName evidence="2">Uncharacterized protein</fullName>
    </submittedName>
</protein>
<keyword evidence="3" id="KW-1185">Reference proteome</keyword>
<evidence type="ECO:0000313" key="2">
    <source>
        <dbReference type="EMBL" id="ROH95392.1"/>
    </source>
</evidence>